<dbReference type="EMBL" id="BLXT01005777">
    <property type="protein sequence ID" value="GFO25804.1"/>
    <property type="molecule type" value="Genomic_DNA"/>
</dbReference>
<feature type="domain" description="FERM" evidence="2">
    <location>
        <begin position="29"/>
        <end position="339"/>
    </location>
</feature>
<dbReference type="SMART" id="SM00295">
    <property type="entry name" value="B41"/>
    <property type="match status" value="1"/>
</dbReference>
<dbReference type="Gene3D" id="2.30.29.30">
    <property type="entry name" value="Pleckstrin-homology domain (PH domain)/Phosphotyrosine-binding domain (PTB)"/>
    <property type="match status" value="1"/>
</dbReference>
<dbReference type="Gene3D" id="3.10.20.90">
    <property type="entry name" value="Phosphatidylinositol 3-kinase Catalytic Subunit, Chain A, domain 1"/>
    <property type="match status" value="1"/>
</dbReference>
<feature type="compositionally biased region" description="Gly residues" evidence="1">
    <location>
        <begin position="392"/>
        <end position="401"/>
    </location>
</feature>
<dbReference type="InterPro" id="IPR014847">
    <property type="entry name" value="FA"/>
</dbReference>
<dbReference type="InterPro" id="IPR000299">
    <property type="entry name" value="FERM_domain"/>
</dbReference>
<evidence type="ECO:0000256" key="1">
    <source>
        <dbReference type="SAM" id="MobiDB-lite"/>
    </source>
</evidence>
<dbReference type="InterPro" id="IPR029071">
    <property type="entry name" value="Ubiquitin-like_domsf"/>
</dbReference>
<dbReference type="PROSITE" id="PS50057">
    <property type="entry name" value="FERM_3"/>
    <property type="match status" value="1"/>
</dbReference>
<dbReference type="InterPro" id="IPR019747">
    <property type="entry name" value="FERM_CS"/>
</dbReference>
<evidence type="ECO:0000313" key="4">
    <source>
        <dbReference type="Proteomes" id="UP000735302"/>
    </source>
</evidence>
<dbReference type="CDD" id="cd14473">
    <property type="entry name" value="FERM_B-lobe"/>
    <property type="match status" value="1"/>
</dbReference>
<dbReference type="InterPro" id="IPR018979">
    <property type="entry name" value="FERM_N"/>
</dbReference>
<proteinExistence type="predicted"/>
<dbReference type="GO" id="GO:0008092">
    <property type="term" value="F:cytoskeletal protein binding"/>
    <property type="evidence" value="ECO:0007669"/>
    <property type="project" value="InterPro"/>
</dbReference>
<name>A0AAV4BZX0_9GAST</name>
<dbReference type="PRINTS" id="PR00661">
    <property type="entry name" value="ERMFAMILY"/>
</dbReference>
<dbReference type="GO" id="GO:0031032">
    <property type="term" value="P:actomyosin structure organization"/>
    <property type="evidence" value="ECO:0007669"/>
    <property type="project" value="TreeGrafter"/>
</dbReference>
<comment type="caution">
    <text evidence="3">The sequence shown here is derived from an EMBL/GenBank/DDBJ whole genome shotgun (WGS) entry which is preliminary data.</text>
</comment>
<dbReference type="InterPro" id="IPR018980">
    <property type="entry name" value="FERM_PH-like_C"/>
</dbReference>
<protein>
    <submittedName>
        <fullName evidence="3">Tyrosine-protein phosphatase non-receptor type 4</fullName>
    </submittedName>
</protein>
<dbReference type="FunFam" id="1.20.80.10:FF:000003">
    <property type="entry name" value="Tyrosine-protein phosphatase non-receptor type 4"/>
    <property type="match status" value="1"/>
</dbReference>
<evidence type="ECO:0000313" key="3">
    <source>
        <dbReference type="EMBL" id="GFO25804.1"/>
    </source>
</evidence>
<reference evidence="3 4" key="1">
    <citation type="journal article" date="2021" name="Elife">
        <title>Chloroplast acquisition without the gene transfer in kleptoplastic sea slugs, Plakobranchus ocellatus.</title>
        <authorList>
            <person name="Maeda T."/>
            <person name="Takahashi S."/>
            <person name="Yoshida T."/>
            <person name="Shimamura S."/>
            <person name="Takaki Y."/>
            <person name="Nagai Y."/>
            <person name="Toyoda A."/>
            <person name="Suzuki Y."/>
            <person name="Arimoto A."/>
            <person name="Ishii H."/>
            <person name="Satoh N."/>
            <person name="Nishiyama T."/>
            <person name="Hasebe M."/>
            <person name="Maruyama T."/>
            <person name="Minagawa J."/>
            <person name="Obokata J."/>
            <person name="Shigenobu S."/>
        </authorList>
    </citation>
    <scope>NUCLEOTIDE SEQUENCE [LARGE SCALE GENOMIC DNA]</scope>
</reference>
<dbReference type="InterPro" id="IPR014352">
    <property type="entry name" value="FERM/acyl-CoA-bd_prot_sf"/>
</dbReference>
<dbReference type="InterPro" id="IPR035963">
    <property type="entry name" value="FERM_2"/>
</dbReference>
<dbReference type="PROSITE" id="PS00661">
    <property type="entry name" value="FERM_2"/>
    <property type="match status" value="1"/>
</dbReference>
<keyword evidence="4" id="KW-1185">Reference proteome</keyword>
<dbReference type="PANTHER" id="PTHR23280">
    <property type="entry name" value="4.1 G PROTEIN"/>
    <property type="match status" value="1"/>
</dbReference>
<feature type="compositionally biased region" description="Low complexity" evidence="1">
    <location>
        <begin position="352"/>
        <end position="366"/>
    </location>
</feature>
<dbReference type="Pfam" id="PF00373">
    <property type="entry name" value="FERM_M"/>
    <property type="match status" value="1"/>
</dbReference>
<gene>
    <name evidence="3" type="ORF">PoB_005230900</name>
</gene>
<dbReference type="Proteomes" id="UP000735302">
    <property type="component" value="Unassembled WGS sequence"/>
</dbReference>
<dbReference type="SUPFAM" id="SSF50729">
    <property type="entry name" value="PH domain-like"/>
    <property type="match status" value="1"/>
</dbReference>
<feature type="region of interest" description="Disordered" evidence="1">
    <location>
        <begin position="336"/>
        <end position="450"/>
    </location>
</feature>
<dbReference type="Gene3D" id="1.20.80.10">
    <property type="match status" value="1"/>
</dbReference>
<dbReference type="Pfam" id="PF09379">
    <property type="entry name" value="FERM_N"/>
    <property type="match status" value="1"/>
</dbReference>
<dbReference type="AlphaFoldDB" id="A0AAV4BZX0"/>
<dbReference type="PANTHER" id="PTHR23280:SF27">
    <property type="entry name" value="TYROSINE-PROTEIN PHOSPHATASE NON-RECEPTOR TYPE"/>
    <property type="match status" value="1"/>
</dbReference>
<evidence type="ECO:0000259" key="2">
    <source>
        <dbReference type="PROSITE" id="PS50057"/>
    </source>
</evidence>
<sequence length="450" mass="51355">MSMKLVSSGSYNVRASEMAHLQDRTPKCVNCAVHFLDDTVETFEVDKRGKSQQLLDKVFEHLELVEKDYFGLQYLDLAPGDDTLRWLDPLKTIKKQCRGPAYEFYFRVKFYVSDPSKLAEEYTRYHFFLQVKRDILSGKLVCTESNAAVLASYAVQSELGDFNPEEHKEGYLSGFLFIPNQSEGFEKLVTENHKQHRGYTPADAESSFLERAKRLEMYGVDLHNARNEPVENLIGFNMVSYRSCKNLWKSCVEHHTFFRLHHPNPPSKKIFSMGSKFRYSGRTEFQTLEESKRRAKIERSFSRSPSKRYRRTVGATSREAILEEHRYIEGYRQMSKSQTFSGGDTGHGLIPQQQQQQQQQQHISSSGAGGANTIGGGSTQHQQQHQHHFSRHGGGAVGISGGLASSGQVRATLPHDYKTGGGGRSSWIDQHHRSNRDRDDEDRRSDKSEE</sequence>
<dbReference type="PRINTS" id="PR00935">
    <property type="entry name" value="BAND41"/>
</dbReference>
<feature type="compositionally biased region" description="Basic and acidic residues" evidence="1">
    <location>
        <begin position="429"/>
        <end position="450"/>
    </location>
</feature>
<accession>A0AAV4BZX0</accession>
<dbReference type="InterPro" id="IPR011993">
    <property type="entry name" value="PH-like_dom_sf"/>
</dbReference>
<dbReference type="InterPro" id="IPR019748">
    <property type="entry name" value="FERM_central"/>
</dbReference>
<feature type="compositionally biased region" description="Gly residues" evidence="1">
    <location>
        <begin position="367"/>
        <end position="378"/>
    </location>
</feature>
<dbReference type="Pfam" id="PF08736">
    <property type="entry name" value="FA"/>
    <property type="match status" value="1"/>
</dbReference>
<organism evidence="3 4">
    <name type="scientific">Plakobranchus ocellatus</name>
    <dbReference type="NCBI Taxonomy" id="259542"/>
    <lineage>
        <taxon>Eukaryota</taxon>
        <taxon>Metazoa</taxon>
        <taxon>Spiralia</taxon>
        <taxon>Lophotrochozoa</taxon>
        <taxon>Mollusca</taxon>
        <taxon>Gastropoda</taxon>
        <taxon>Heterobranchia</taxon>
        <taxon>Euthyneura</taxon>
        <taxon>Panpulmonata</taxon>
        <taxon>Sacoglossa</taxon>
        <taxon>Placobranchoidea</taxon>
        <taxon>Plakobranchidae</taxon>
        <taxon>Plakobranchus</taxon>
    </lineage>
</organism>
<dbReference type="SMART" id="SM01195">
    <property type="entry name" value="FA"/>
    <property type="match status" value="1"/>
</dbReference>
<dbReference type="SUPFAM" id="SSF54236">
    <property type="entry name" value="Ubiquitin-like"/>
    <property type="match status" value="1"/>
</dbReference>
<dbReference type="SMART" id="SM01196">
    <property type="entry name" value="FERM_C"/>
    <property type="match status" value="1"/>
</dbReference>
<dbReference type="InterPro" id="IPR019749">
    <property type="entry name" value="Band_41_domain"/>
</dbReference>
<dbReference type="SUPFAM" id="SSF47031">
    <property type="entry name" value="Second domain of FERM"/>
    <property type="match status" value="1"/>
</dbReference>
<dbReference type="GO" id="GO:0005856">
    <property type="term" value="C:cytoskeleton"/>
    <property type="evidence" value="ECO:0007669"/>
    <property type="project" value="TreeGrafter"/>
</dbReference>
<dbReference type="InterPro" id="IPR000798">
    <property type="entry name" value="Ez/rad/moesin-like"/>
</dbReference>
<dbReference type="CDD" id="cd17100">
    <property type="entry name" value="FERM_F1_PTPN3_like"/>
    <property type="match status" value="1"/>
</dbReference>